<gene>
    <name evidence="4" type="ORF">g.51782</name>
</gene>
<dbReference type="AlphaFoldDB" id="A0A1B6MQN4"/>
<evidence type="ECO:0000259" key="3">
    <source>
        <dbReference type="Pfam" id="PF18201"/>
    </source>
</evidence>
<protein>
    <recommendedName>
        <fullName evidence="3">PIH1D1/2/3 CS-like domain-containing protein</fullName>
    </recommendedName>
</protein>
<evidence type="ECO:0000313" key="4">
    <source>
        <dbReference type="EMBL" id="JAT38240.1"/>
    </source>
</evidence>
<feature type="region of interest" description="Disordered" evidence="2">
    <location>
        <begin position="17"/>
        <end position="42"/>
    </location>
</feature>
<proteinExistence type="inferred from homology"/>
<dbReference type="Pfam" id="PF18201">
    <property type="entry name" value="PIH1_CS"/>
    <property type="match status" value="1"/>
</dbReference>
<dbReference type="GO" id="GO:0045505">
    <property type="term" value="F:dynein intermediate chain binding"/>
    <property type="evidence" value="ECO:0007669"/>
    <property type="project" value="TreeGrafter"/>
</dbReference>
<organism evidence="4">
    <name type="scientific">Graphocephala atropunctata</name>
    <dbReference type="NCBI Taxonomy" id="36148"/>
    <lineage>
        <taxon>Eukaryota</taxon>
        <taxon>Metazoa</taxon>
        <taxon>Ecdysozoa</taxon>
        <taxon>Arthropoda</taxon>
        <taxon>Hexapoda</taxon>
        <taxon>Insecta</taxon>
        <taxon>Pterygota</taxon>
        <taxon>Neoptera</taxon>
        <taxon>Paraneoptera</taxon>
        <taxon>Hemiptera</taxon>
        <taxon>Auchenorrhyncha</taxon>
        <taxon>Membracoidea</taxon>
        <taxon>Cicadellidae</taxon>
        <taxon>Cicadellinae</taxon>
        <taxon>Cicadellini</taxon>
        <taxon>Graphocephala</taxon>
    </lineage>
</organism>
<evidence type="ECO:0000256" key="1">
    <source>
        <dbReference type="ARBA" id="ARBA00008511"/>
    </source>
</evidence>
<evidence type="ECO:0000256" key="2">
    <source>
        <dbReference type="SAM" id="MobiDB-lite"/>
    </source>
</evidence>
<feature type="domain" description="PIH1D1/2/3 CS-like" evidence="3">
    <location>
        <begin position="91"/>
        <end position="184"/>
    </location>
</feature>
<dbReference type="InterPro" id="IPR008978">
    <property type="entry name" value="HSP20-like_chaperone"/>
</dbReference>
<dbReference type="GO" id="GO:0051087">
    <property type="term" value="F:protein-folding chaperone binding"/>
    <property type="evidence" value="ECO:0007669"/>
    <property type="project" value="InterPro"/>
</dbReference>
<reference evidence="4" key="1">
    <citation type="submission" date="2015-11" db="EMBL/GenBank/DDBJ databases">
        <title>De novo transcriptome assembly of four potential Pierce s Disease insect vectors from Arizona vineyards.</title>
        <authorList>
            <person name="Tassone E.E."/>
        </authorList>
    </citation>
    <scope>NUCLEOTIDE SEQUENCE</scope>
</reference>
<dbReference type="SUPFAM" id="SSF49764">
    <property type="entry name" value="HSP20-like chaperones"/>
    <property type="match status" value="1"/>
</dbReference>
<dbReference type="InterPro" id="IPR041442">
    <property type="entry name" value="PIH1D1/2/3_CS-like"/>
</dbReference>
<accession>A0A1B6MQN4</accession>
<name>A0A1B6MQN4_9HEMI</name>
<dbReference type="PANTHER" id="PTHR21083:SF0">
    <property type="entry name" value="DYNEIN AXONEMAL ASSEMBLY FACTOR 6"/>
    <property type="match status" value="1"/>
</dbReference>
<dbReference type="GO" id="GO:0070286">
    <property type="term" value="P:axonemal dynein complex assembly"/>
    <property type="evidence" value="ECO:0007669"/>
    <property type="project" value="InterPro"/>
</dbReference>
<comment type="similarity">
    <text evidence="1">Belongs to the PIH1 family.</text>
</comment>
<dbReference type="GO" id="GO:0005737">
    <property type="term" value="C:cytoplasm"/>
    <property type="evidence" value="ECO:0007669"/>
    <property type="project" value="TreeGrafter"/>
</dbReference>
<dbReference type="PANTHER" id="PTHR21083">
    <property type="entry name" value="TWISTER"/>
    <property type="match status" value="1"/>
</dbReference>
<dbReference type="InterPro" id="IPR026697">
    <property type="entry name" value="DNAAF6"/>
</dbReference>
<dbReference type="EMBL" id="GEBQ01001737">
    <property type="protein sequence ID" value="JAT38240.1"/>
    <property type="molecule type" value="Transcribed_RNA"/>
</dbReference>
<sequence length="194" mass="21960">MEFNPCSIKKLADLLKTEEDSSSDEDLPNSSKLGPGDIKSKSKVKIRVPTEEYEHAYYTKRKTDSKAIWEVDEVPVVAFCDDASYDPRQRPEVDIKYRQAVSSEDVFLQLGRKNSSTASCEVMVISVCLEGERREDIDLHLTSQHLDLRSPVYRLSLSLPHPVDPQASSAEWEPTHSVLTVALALTRELDYVNF</sequence>